<protein>
    <submittedName>
        <fullName evidence="6">MFS transporter</fullName>
    </submittedName>
</protein>
<feature type="transmembrane region" description="Helical" evidence="4">
    <location>
        <begin position="20"/>
        <end position="41"/>
    </location>
</feature>
<dbReference type="EMBL" id="JBHRSB010000001">
    <property type="protein sequence ID" value="MFC2998358.1"/>
    <property type="molecule type" value="Genomic_DNA"/>
</dbReference>
<feature type="transmembrane region" description="Helical" evidence="4">
    <location>
        <begin position="279"/>
        <end position="303"/>
    </location>
</feature>
<dbReference type="PROSITE" id="PS50850">
    <property type="entry name" value="MFS"/>
    <property type="match status" value="1"/>
</dbReference>
<evidence type="ECO:0000259" key="5">
    <source>
        <dbReference type="PROSITE" id="PS50850"/>
    </source>
</evidence>
<feature type="domain" description="Major facilitator superfamily (MFS) profile" evidence="5">
    <location>
        <begin position="10"/>
        <end position="400"/>
    </location>
</feature>
<keyword evidence="2 4" id="KW-1133">Transmembrane helix</keyword>
<keyword evidence="7" id="KW-1185">Reference proteome</keyword>
<proteinExistence type="predicted"/>
<evidence type="ECO:0000256" key="3">
    <source>
        <dbReference type="ARBA" id="ARBA00023136"/>
    </source>
</evidence>
<sequence length="400" mass="39657">MAGMPEAQIALLRQAIGVTLGAQALVVLSSLVLPVTAALVLPDIGLPKAAVGWYASILFGAGAVSTLATPQLVAALGPVRLHQAMLASAAAGLLALALAHPLALAASALLVGMAYGPANPASSALLSQLAPPHLRNRVFSIKQVAVPVGGASAGVMVPLLAATLGWQAACLGLALLLGLAAMAVQPWRWRLDQGSLAPGKGGLGLLAPFAAVLRGGPTMRLGLASLCFACVQFTFSAFLATVLVTVAGWTIAAAGLALTIGLLVSIAARLLLGWVADRVAPAVVLCGLGALMAAACLACIGLGPATPVWLVWLVAGLFGFAAFGWNGICLAETARLAGPGKVAAATSGVMMMIYLGACLGPALFGALLSGTGGPAAGFLVLGGLALAPLAWLRIPHAATK</sequence>
<keyword evidence="1 4" id="KW-0812">Transmembrane</keyword>
<feature type="transmembrane region" description="Helical" evidence="4">
    <location>
        <begin position="53"/>
        <end position="77"/>
    </location>
</feature>
<feature type="transmembrane region" description="Helical" evidence="4">
    <location>
        <begin position="342"/>
        <end position="369"/>
    </location>
</feature>
<feature type="transmembrane region" description="Helical" evidence="4">
    <location>
        <begin position="375"/>
        <end position="394"/>
    </location>
</feature>
<dbReference type="InterPro" id="IPR052952">
    <property type="entry name" value="MFS-Transporter"/>
</dbReference>
<feature type="transmembrane region" description="Helical" evidence="4">
    <location>
        <begin position="221"/>
        <end position="243"/>
    </location>
</feature>
<dbReference type="Pfam" id="PF07690">
    <property type="entry name" value="MFS_1"/>
    <property type="match status" value="1"/>
</dbReference>
<feature type="transmembrane region" description="Helical" evidence="4">
    <location>
        <begin position="249"/>
        <end position="272"/>
    </location>
</feature>
<evidence type="ECO:0000313" key="6">
    <source>
        <dbReference type="EMBL" id="MFC2998358.1"/>
    </source>
</evidence>
<evidence type="ECO:0000256" key="2">
    <source>
        <dbReference type="ARBA" id="ARBA00022989"/>
    </source>
</evidence>
<organism evidence="6 7">
    <name type="scientific">Falsiroseomonas tokyonensis</name>
    <dbReference type="NCBI Taxonomy" id="430521"/>
    <lineage>
        <taxon>Bacteria</taxon>
        <taxon>Pseudomonadati</taxon>
        <taxon>Pseudomonadota</taxon>
        <taxon>Alphaproteobacteria</taxon>
        <taxon>Acetobacterales</taxon>
        <taxon>Roseomonadaceae</taxon>
        <taxon>Falsiroseomonas</taxon>
    </lineage>
</organism>
<feature type="transmembrane region" description="Helical" evidence="4">
    <location>
        <begin position="89"/>
        <end position="115"/>
    </location>
</feature>
<keyword evidence="3 4" id="KW-0472">Membrane</keyword>
<evidence type="ECO:0000256" key="1">
    <source>
        <dbReference type="ARBA" id="ARBA00022692"/>
    </source>
</evidence>
<dbReference type="PANTHER" id="PTHR23527:SF1">
    <property type="entry name" value="BLL3282 PROTEIN"/>
    <property type="match status" value="1"/>
</dbReference>
<comment type="caution">
    <text evidence="6">The sequence shown here is derived from an EMBL/GenBank/DDBJ whole genome shotgun (WGS) entry which is preliminary data.</text>
</comment>
<evidence type="ECO:0000313" key="7">
    <source>
        <dbReference type="Proteomes" id="UP001595420"/>
    </source>
</evidence>
<reference evidence="7" key="1">
    <citation type="journal article" date="2019" name="Int. J. Syst. Evol. Microbiol.">
        <title>The Global Catalogue of Microorganisms (GCM) 10K type strain sequencing project: providing services to taxonomists for standard genome sequencing and annotation.</title>
        <authorList>
            <consortium name="The Broad Institute Genomics Platform"/>
            <consortium name="The Broad Institute Genome Sequencing Center for Infectious Disease"/>
            <person name="Wu L."/>
            <person name="Ma J."/>
        </authorList>
    </citation>
    <scope>NUCLEOTIDE SEQUENCE [LARGE SCALE GENOMIC DNA]</scope>
    <source>
        <strain evidence="7">CGMCC 1.16855</strain>
    </source>
</reference>
<evidence type="ECO:0000256" key="4">
    <source>
        <dbReference type="SAM" id="Phobius"/>
    </source>
</evidence>
<gene>
    <name evidence="6" type="ORF">ACFOD3_00555</name>
</gene>
<dbReference type="Proteomes" id="UP001595420">
    <property type="component" value="Unassembled WGS sequence"/>
</dbReference>
<name>A0ABV7BM69_9PROT</name>
<dbReference type="RefSeq" id="WP_216833739.1">
    <property type="nucleotide sequence ID" value="NZ_JAFNJS010000001.1"/>
</dbReference>
<feature type="transmembrane region" description="Helical" evidence="4">
    <location>
        <begin position="164"/>
        <end position="184"/>
    </location>
</feature>
<accession>A0ABV7BM69</accession>
<dbReference type="PANTHER" id="PTHR23527">
    <property type="entry name" value="BLL3282 PROTEIN"/>
    <property type="match status" value="1"/>
</dbReference>
<dbReference type="InterPro" id="IPR020846">
    <property type="entry name" value="MFS_dom"/>
</dbReference>
<feature type="transmembrane region" description="Helical" evidence="4">
    <location>
        <begin position="309"/>
        <end position="330"/>
    </location>
</feature>
<dbReference type="InterPro" id="IPR011701">
    <property type="entry name" value="MFS"/>
</dbReference>